<dbReference type="Pfam" id="PF02668">
    <property type="entry name" value="TauD"/>
    <property type="match status" value="1"/>
</dbReference>
<evidence type="ECO:0000256" key="2">
    <source>
        <dbReference type="ARBA" id="ARBA00023002"/>
    </source>
</evidence>
<dbReference type="GO" id="GO:0017000">
    <property type="term" value="P:antibiotic biosynthetic process"/>
    <property type="evidence" value="ECO:0007669"/>
    <property type="project" value="UniProtKB-KW"/>
</dbReference>
<dbReference type="SUPFAM" id="SSF51197">
    <property type="entry name" value="Clavaminate synthase-like"/>
    <property type="match status" value="1"/>
</dbReference>
<evidence type="ECO:0000256" key="3">
    <source>
        <dbReference type="ARBA" id="ARBA00023194"/>
    </source>
</evidence>
<keyword evidence="3" id="KW-0045">Antibiotic biosynthesis</keyword>
<evidence type="ECO:0000256" key="1">
    <source>
        <dbReference type="ARBA" id="ARBA00001954"/>
    </source>
</evidence>
<dbReference type="AlphaFoldDB" id="A0A1L6TCX3"/>
<gene>
    <name evidence="4" type="primary">tauD</name>
    <name evidence="4" type="ORF">KU39_2061</name>
</gene>
<dbReference type="GO" id="GO:0016706">
    <property type="term" value="F:2-oxoglutarate-dependent dioxygenase activity"/>
    <property type="evidence" value="ECO:0007669"/>
    <property type="project" value="UniProtKB-ARBA"/>
</dbReference>
<dbReference type="OrthoDB" id="3872700at2"/>
<dbReference type="InterPro" id="IPR042098">
    <property type="entry name" value="TauD-like_sf"/>
</dbReference>
<keyword evidence="2" id="KW-0560">Oxidoreductase</keyword>
<proteinExistence type="predicted"/>
<protein>
    <submittedName>
        <fullName evidence="4">Taurine catabolism dioxygenase TauD</fullName>
    </submittedName>
</protein>
<comment type="cofactor">
    <cofactor evidence="1">
        <name>Fe(2+)</name>
        <dbReference type="ChEBI" id="CHEBI:29033"/>
    </cofactor>
</comment>
<sequence length="266" mass="30797">MSAIDIEDVYEYSQPIRLPQMCFQTLDFPEQAVPSSLYKHVLNKMGVLIVSLSYEEDSPKTLEKIVALLGEAHTHSTGNDAVWHIKQGGSKGNEALARSHKLSEFVLHTDCSYEKQVPDFFALHCIRHDRFEGGKNLLVDCSTLIQHLTPESFEALQNDPVEIIVPPEFKRDIESINARVIDQNFNVRYRKEILKSEVLTPALQSALEEFERLCHSPVLNRKLELKDNQILFLDNKRYLHARTTIKDKDRHLMRIRFFTDFNKFSN</sequence>
<dbReference type="InterPro" id="IPR003819">
    <property type="entry name" value="TauD/TfdA-like"/>
</dbReference>
<organism evidence="4 5">
    <name type="scientific">Piscirickettsia salmonis</name>
    <dbReference type="NCBI Taxonomy" id="1238"/>
    <lineage>
        <taxon>Bacteria</taxon>
        <taxon>Pseudomonadati</taxon>
        <taxon>Pseudomonadota</taxon>
        <taxon>Gammaproteobacteria</taxon>
        <taxon>Thiotrichales</taxon>
        <taxon>Piscirickettsiaceae</taxon>
        <taxon>Piscirickettsia</taxon>
    </lineage>
</organism>
<evidence type="ECO:0000313" key="5">
    <source>
        <dbReference type="Proteomes" id="UP000029558"/>
    </source>
</evidence>
<evidence type="ECO:0000313" key="4">
    <source>
        <dbReference type="EMBL" id="ALB23241.1"/>
    </source>
</evidence>
<dbReference type="EMBL" id="CP012508">
    <property type="protein sequence ID" value="ALB23241.1"/>
    <property type="molecule type" value="Genomic_DNA"/>
</dbReference>
<accession>A0A1L6TCX3</accession>
<dbReference type="PANTHER" id="PTHR10696:SF56">
    <property type="entry name" value="TAUD_TFDA-LIKE DOMAIN-CONTAINING PROTEIN"/>
    <property type="match status" value="1"/>
</dbReference>
<dbReference type="InterPro" id="IPR050411">
    <property type="entry name" value="AlphaKG_dependent_hydroxylases"/>
</dbReference>
<reference evidence="4 5" key="1">
    <citation type="journal article" date="2014" name="Genome Announc.">
        <title>Comparative Genome Analysis of Two Isolates of the Fish Pathogen Piscirickettsia salmonis from Different Hosts Reveals Major Differences in Virulence-Associated Secretion Systems.</title>
        <authorList>
            <person name="Bohle H."/>
            <person name="Henriquez P."/>
            <person name="Grothusen H."/>
            <person name="Navas E."/>
            <person name="Sandoval A."/>
            <person name="Bustamante F."/>
            <person name="Bustos P."/>
            <person name="Mancilla M."/>
        </authorList>
    </citation>
    <scope>NUCLEOTIDE SEQUENCE [LARGE SCALE GENOMIC DNA]</scope>
    <source>
        <strain evidence="5">B1-32597</strain>
    </source>
</reference>
<name>A0A1L6TCX3_PISSA</name>
<dbReference type="PANTHER" id="PTHR10696">
    <property type="entry name" value="GAMMA-BUTYROBETAINE HYDROXYLASE-RELATED"/>
    <property type="match status" value="1"/>
</dbReference>
<dbReference type="Gene3D" id="3.60.130.10">
    <property type="entry name" value="Clavaminate synthase-like"/>
    <property type="match status" value="1"/>
</dbReference>
<dbReference type="Proteomes" id="UP000029558">
    <property type="component" value="Chromosome"/>
</dbReference>
<dbReference type="RefSeq" id="WP_027243103.1">
    <property type="nucleotide sequence ID" value="NZ_CP012508.1"/>
</dbReference>
<keyword evidence="4" id="KW-0223">Dioxygenase</keyword>